<protein>
    <submittedName>
        <fullName evidence="2">Uncharacterized protein</fullName>
    </submittedName>
</protein>
<reference evidence="2 3" key="1">
    <citation type="submission" date="2013-06" db="EMBL/GenBank/DDBJ databases">
        <title>Draft genome sequence of Thauera terpenica.</title>
        <authorList>
            <person name="Liu B."/>
            <person name="Frostegard A.H."/>
            <person name="Shapleigh J.P."/>
        </authorList>
    </citation>
    <scope>NUCLEOTIDE SEQUENCE [LARGE SCALE GENOMIC DNA]</scope>
    <source>
        <strain evidence="2 3">58Eu</strain>
    </source>
</reference>
<comment type="caution">
    <text evidence="2">The sequence shown here is derived from an EMBL/GenBank/DDBJ whole genome shotgun (WGS) entry which is preliminary data.</text>
</comment>
<keyword evidence="3" id="KW-1185">Reference proteome</keyword>
<keyword evidence="1" id="KW-0472">Membrane</keyword>
<dbReference type="PATRIC" id="fig|1348657.5.peg.2022"/>
<gene>
    <name evidence="2" type="ORF">M622_15750</name>
</gene>
<evidence type="ECO:0000313" key="2">
    <source>
        <dbReference type="EMBL" id="EPZ15466.1"/>
    </source>
</evidence>
<dbReference type="Proteomes" id="UP000015455">
    <property type="component" value="Unassembled WGS sequence"/>
</dbReference>
<dbReference type="EMBL" id="ATJV01000056">
    <property type="protein sequence ID" value="EPZ15466.1"/>
    <property type="molecule type" value="Genomic_DNA"/>
</dbReference>
<name>S9ZLF4_9RHOO</name>
<sequence>METLSGNWRRWRVFQIRIVALLISIHRMVSLA</sequence>
<keyword evidence="1" id="KW-0812">Transmembrane</keyword>
<feature type="transmembrane region" description="Helical" evidence="1">
    <location>
        <begin position="12"/>
        <end position="29"/>
    </location>
</feature>
<organism evidence="2 3">
    <name type="scientific">Thauera terpenica 58Eu</name>
    <dbReference type="NCBI Taxonomy" id="1348657"/>
    <lineage>
        <taxon>Bacteria</taxon>
        <taxon>Pseudomonadati</taxon>
        <taxon>Pseudomonadota</taxon>
        <taxon>Betaproteobacteria</taxon>
        <taxon>Rhodocyclales</taxon>
        <taxon>Zoogloeaceae</taxon>
        <taxon>Thauera</taxon>
    </lineage>
</organism>
<evidence type="ECO:0000256" key="1">
    <source>
        <dbReference type="SAM" id="Phobius"/>
    </source>
</evidence>
<proteinExistence type="predicted"/>
<keyword evidence="1" id="KW-1133">Transmembrane helix</keyword>
<evidence type="ECO:0000313" key="3">
    <source>
        <dbReference type="Proteomes" id="UP000015455"/>
    </source>
</evidence>
<accession>S9ZLF4</accession>
<dbReference type="AlphaFoldDB" id="S9ZLF4"/>
<dbReference type="STRING" id="1348657.M622_15750"/>